<dbReference type="Proteomes" id="UP000694382">
    <property type="component" value="Chromosome 7"/>
</dbReference>
<accession>A0A8C3MF41</accession>
<reference evidence="2" key="1">
    <citation type="submission" date="2020-02" db="EMBL/GenBank/DDBJ databases">
        <authorList>
            <person name="Enbody D E."/>
            <person name="Pettersson E M."/>
        </authorList>
    </citation>
    <scope>NUCLEOTIDE SEQUENCE [LARGE SCALE GENOMIC DNA]</scope>
</reference>
<proteinExistence type="predicted"/>
<reference evidence="2" key="3">
    <citation type="submission" date="2025-09" db="UniProtKB">
        <authorList>
            <consortium name="Ensembl"/>
        </authorList>
    </citation>
    <scope>IDENTIFICATION</scope>
</reference>
<protein>
    <submittedName>
        <fullName evidence="2">Uncharacterized protein</fullName>
    </submittedName>
</protein>
<evidence type="ECO:0000313" key="3">
    <source>
        <dbReference type="Proteomes" id="UP000694382"/>
    </source>
</evidence>
<name>A0A8C3MF41_GEOPR</name>
<dbReference type="Ensembl" id="ENSCPVT00000005592.2">
    <property type="protein sequence ID" value="ENSCPVP00000005386.1"/>
    <property type="gene ID" value="ENSCPVG00000003976.2"/>
</dbReference>
<reference evidence="2" key="2">
    <citation type="submission" date="2025-08" db="UniProtKB">
        <authorList>
            <consortium name="Ensembl"/>
        </authorList>
    </citation>
    <scope>IDENTIFICATION</scope>
</reference>
<dbReference type="AlphaFoldDB" id="A0A8C3MF41"/>
<evidence type="ECO:0000313" key="2">
    <source>
        <dbReference type="Ensembl" id="ENSCPVP00000005386.1"/>
    </source>
</evidence>
<evidence type="ECO:0000256" key="1">
    <source>
        <dbReference type="SAM" id="MobiDB-lite"/>
    </source>
</evidence>
<feature type="region of interest" description="Disordered" evidence="1">
    <location>
        <begin position="46"/>
        <end position="134"/>
    </location>
</feature>
<keyword evidence="3" id="KW-1185">Reference proteome</keyword>
<organism evidence="2 3">
    <name type="scientific">Geospiza parvula</name>
    <name type="common">Small tree-finch</name>
    <name type="synonym">Camarhynchus parvulus</name>
    <dbReference type="NCBI Taxonomy" id="87175"/>
    <lineage>
        <taxon>Eukaryota</taxon>
        <taxon>Metazoa</taxon>
        <taxon>Chordata</taxon>
        <taxon>Craniata</taxon>
        <taxon>Vertebrata</taxon>
        <taxon>Euteleostomi</taxon>
        <taxon>Archelosauria</taxon>
        <taxon>Archosauria</taxon>
        <taxon>Dinosauria</taxon>
        <taxon>Saurischia</taxon>
        <taxon>Theropoda</taxon>
        <taxon>Coelurosauria</taxon>
        <taxon>Aves</taxon>
        <taxon>Neognathae</taxon>
        <taxon>Neoaves</taxon>
        <taxon>Telluraves</taxon>
        <taxon>Australaves</taxon>
        <taxon>Passeriformes</taxon>
        <taxon>Thraupidae</taxon>
        <taxon>Camarhynchus</taxon>
    </lineage>
</organism>
<sequence>MCFHRCTSELWAPLPPRSAIAAVPAQAVPRRPCGIVPSRCARRYRGAISAPHGKRGTDARLQQRGRRRREAGASPAPVTPGAGAAQPRRGHPVTVLRTEAAPGSRCSVPAGADKPHARRWQGGTAESGGDRRHRRHPSLWVPCVCVCPPSPFPYQ</sequence>